<feature type="domain" description="NADH:ubiquinone oxidoreductase-like 20kDa subunit" evidence="2">
    <location>
        <begin position="14"/>
        <end position="162"/>
    </location>
</feature>
<dbReference type="Pfam" id="PF01058">
    <property type="entry name" value="Oxidored_q6"/>
    <property type="match status" value="1"/>
</dbReference>
<dbReference type="STRING" id="1121884.SAMN02745131_00641"/>
<name>A0A1M4UG72_9BACT</name>
<dbReference type="EMBL" id="FQUU01000002">
    <property type="protein sequence ID" value="SHE55665.1"/>
    <property type="molecule type" value="Genomic_DNA"/>
</dbReference>
<dbReference type="GO" id="GO:0051536">
    <property type="term" value="F:iron-sulfur cluster binding"/>
    <property type="evidence" value="ECO:0007669"/>
    <property type="project" value="InterPro"/>
</dbReference>
<dbReference type="Proteomes" id="UP000184048">
    <property type="component" value="Unassembled WGS sequence"/>
</dbReference>
<dbReference type="InterPro" id="IPR051349">
    <property type="entry name" value="Hydrogenase_assoc-protein"/>
</dbReference>
<dbReference type="PANTHER" id="PTHR42845">
    <property type="entry name" value="COENZYME F420-REDUCING HYDROGENASE, GAMMA SUBUNIT"/>
    <property type="match status" value="1"/>
</dbReference>
<reference evidence="3 4" key="1">
    <citation type="submission" date="2016-11" db="EMBL/GenBank/DDBJ databases">
        <authorList>
            <person name="Jaros S."/>
            <person name="Januszkiewicz K."/>
            <person name="Wedrychowicz H."/>
        </authorList>
    </citation>
    <scope>NUCLEOTIDE SEQUENCE [LARGE SCALE GENOMIC DNA]</scope>
    <source>
        <strain evidence="3 4">DSM 18119</strain>
    </source>
</reference>
<evidence type="ECO:0000256" key="1">
    <source>
        <dbReference type="ARBA" id="ARBA00023002"/>
    </source>
</evidence>
<sequence length="180" mass="19973">MTKKKIGTVWLGGCSGCHMSLLDIDERILDVARLADIVKCPIVDGKEFPKVDIALVEGSVTSDEHLHEILHIRKQAKLLVALGDCAVMTNVTGMRNYLQLNEVFDTAYVNAISNDQSGTVPNHPALLRLHDKVFPLQEVVNVDYVIPGCPPSADAIFYVLFEFLNDRVPDLNEVKKLKYG</sequence>
<evidence type="ECO:0000313" key="3">
    <source>
        <dbReference type="EMBL" id="SHE55665.1"/>
    </source>
</evidence>
<dbReference type="Gene3D" id="3.40.50.700">
    <property type="entry name" value="NADH:ubiquinone oxidoreductase-like, 20kDa subunit"/>
    <property type="match status" value="1"/>
</dbReference>
<evidence type="ECO:0000259" key="2">
    <source>
        <dbReference type="Pfam" id="PF01058"/>
    </source>
</evidence>
<dbReference type="InterPro" id="IPR037024">
    <property type="entry name" value="NiFe_Hase_small_N_sf"/>
</dbReference>
<keyword evidence="1" id="KW-0560">Oxidoreductase</keyword>
<protein>
    <submittedName>
        <fullName evidence="3">NAD-reducing hydrogenase small subunit</fullName>
    </submittedName>
</protein>
<gene>
    <name evidence="3" type="ORF">SAMN02745131_00641</name>
</gene>
<dbReference type="RefSeq" id="WP_072833945.1">
    <property type="nucleotide sequence ID" value="NZ_FQUU01000002.1"/>
</dbReference>
<evidence type="ECO:0000313" key="4">
    <source>
        <dbReference type="Proteomes" id="UP000184048"/>
    </source>
</evidence>
<accession>A0A1M4UG72</accession>
<organism evidence="3 4">
    <name type="scientific">Flavisolibacter ginsengisoli DSM 18119</name>
    <dbReference type="NCBI Taxonomy" id="1121884"/>
    <lineage>
        <taxon>Bacteria</taxon>
        <taxon>Pseudomonadati</taxon>
        <taxon>Bacteroidota</taxon>
        <taxon>Chitinophagia</taxon>
        <taxon>Chitinophagales</taxon>
        <taxon>Chitinophagaceae</taxon>
        <taxon>Flavisolibacter</taxon>
    </lineage>
</organism>
<dbReference type="PANTHER" id="PTHR42845:SF1">
    <property type="entry name" value="HYDROGENASE SMALL SUBUNIT"/>
    <property type="match status" value="1"/>
</dbReference>
<proteinExistence type="predicted"/>
<dbReference type="InterPro" id="IPR006137">
    <property type="entry name" value="NADH_UbQ_OxRdtase-like_20kDa"/>
</dbReference>
<dbReference type="SUPFAM" id="SSF56770">
    <property type="entry name" value="HydA/Nqo6-like"/>
    <property type="match status" value="1"/>
</dbReference>
<keyword evidence="4" id="KW-1185">Reference proteome</keyword>
<dbReference type="AlphaFoldDB" id="A0A1M4UG72"/>
<dbReference type="GO" id="GO:0016491">
    <property type="term" value="F:oxidoreductase activity"/>
    <property type="evidence" value="ECO:0007669"/>
    <property type="project" value="UniProtKB-KW"/>
</dbReference>